<reference evidence="1" key="1">
    <citation type="submission" date="2023-03" db="EMBL/GenBank/DDBJ databases">
        <title>Massive genome expansion in bonnet fungi (Mycena s.s.) driven by repeated elements and novel gene families across ecological guilds.</title>
        <authorList>
            <consortium name="Lawrence Berkeley National Laboratory"/>
            <person name="Harder C.B."/>
            <person name="Miyauchi S."/>
            <person name="Viragh M."/>
            <person name="Kuo A."/>
            <person name="Thoen E."/>
            <person name="Andreopoulos B."/>
            <person name="Lu D."/>
            <person name="Skrede I."/>
            <person name="Drula E."/>
            <person name="Henrissat B."/>
            <person name="Morin E."/>
            <person name="Kohler A."/>
            <person name="Barry K."/>
            <person name="LaButti K."/>
            <person name="Morin E."/>
            <person name="Salamov A."/>
            <person name="Lipzen A."/>
            <person name="Mereny Z."/>
            <person name="Hegedus B."/>
            <person name="Baldrian P."/>
            <person name="Stursova M."/>
            <person name="Weitz H."/>
            <person name="Taylor A."/>
            <person name="Grigoriev I.V."/>
            <person name="Nagy L.G."/>
            <person name="Martin F."/>
            <person name="Kauserud H."/>
        </authorList>
    </citation>
    <scope>NUCLEOTIDE SEQUENCE</scope>
    <source>
        <strain evidence="1">CBHHK200</strain>
    </source>
</reference>
<keyword evidence="2" id="KW-1185">Reference proteome</keyword>
<organism evidence="1 2">
    <name type="scientific">Mycena alexandri</name>
    <dbReference type="NCBI Taxonomy" id="1745969"/>
    <lineage>
        <taxon>Eukaryota</taxon>
        <taxon>Fungi</taxon>
        <taxon>Dikarya</taxon>
        <taxon>Basidiomycota</taxon>
        <taxon>Agaricomycotina</taxon>
        <taxon>Agaricomycetes</taxon>
        <taxon>Agaricomycetidae</taxon>
        <taxon>Agaricales</taxon>
        <taxon>Marasmiineae</taxon>
        <taxon>Mycenaceae</taxon>
        <taxon>Mycena</taxon>
    </lineage>
</organism>
<gene>
    <name evidence="1" type="ORF">C8F04DRAFT_962484</name>
</gene>
<accession>A0AAD6X2I8</accession>
<proteinExistence type="predicted"/>
<comment type="caution">
    <text evidence="1">The sequence shown here is derived from an EMBL/GenBank/DDBJ whole genome shotgun (WGS) entry which is preliminary data.</text>
</comment>
<sequence>MDLLRSTRGVLSGSAALLMVTNLSFAPGDLDFYMPASQEQTSLAMAGKRLGFTLRRSSARTYENNMDIKRVHELVKGQKKMNIIVTKGENAVAAIFQFHTTVVMNMLTAAGLYCAYPDLTLKSWGVANLTVLLKDSSSSRRTRACYEKYRDRGVRIEKRVNNFPGLEHHECYVGAECPMTVRSTSDGKGLYAELFPPTVHERERREIDKYTTIWMLGGPMCSQGNTYCNGFTKSIPACTITVSMIPHYPDIGLAYLSKRRNRCS</sequence>
<evidence type="ECO:0000313" key="1">
    <source>
        <dbReference type="EMBL" id="KAJ7029814.1"/>
    </source>
</evidence>
<dbReference type="Proteomes" id="UP001218188">
    <property type="component" value="Unassembled WGS sequence"/>
</dbReference>
<protein>
    <submittedName>
        <fullName evidence="1">Uncharacterized protein</fullName>
    </submittedName>
</protein>
<dbReference type="EMBL" id="JARJCM010000097">
    <property type="protein sequence ID" value="KAJ7029814.1"/>
    <property type="molecule type" value="Genomic_DNA"/>
</dbReference>
<evidence type="ECO:0000313" key="2">
    <source>
        <dbReference type="Proteomes" id="UP001218188"/>
    </source>
</evidence>
<dbReference type="AlphaFoldDB" id="A0AAD6X2I8"/>
<name>A0AAD6X2I8_9AGAR</name>